<organism evidence="7 8">
    <name type="scientific">Rubripirellula obstinata</name>
    <dbReference type="NCBI Taxonomy" id="406547"/>
    <lineage>
        <taxon>Bacteria</taxon>
        <taxon>Pseudomonadati</taxon>
        <taxon>Planctomycetota</taxon>
        <taxon>Planctomycetia</taxon>
        <taxon>Pirellulales</taxon>
        <taxon>Pirellulaceae</taxon>
        <taxon>Rubripirellula</taxon>
    </lineage>
</organism>
<protein>
    <submittedName>
        <fullName evidence="7">Glucans biosynthesis protein G</fullName>
    </submittedName>
</protein>
<proteinExistence type="inferred from homology"/>
<dbReference type="InterPro" id="IPR013783">
    <property type="entry name" value="Ig-like_fold"/>
</dbReference>
<gene>
    <name evidence="7" type="primary">mdoG</name>
    <name evidence="7" type="ORF">LF1_35900</name>
</gene>
<comment type="pathway">
    <text evidence="2">Glycan metabolism; osmoregulated periplasmic glucan (OPG) biosynthesis.</text>
</comment>
<dbReference type="GO" id="GO:0030246">
    <property type="term" value="F:carbohydrate binding"/>
    <property type="evidence" value="ECO:0007669"/>
    <property type="project" value="InterPro"/>
</dbReference>
<comment type="caution">
    <text evidence="7">The sequence shown here is derived from an EMBL/GenBank/DDBJ whole genome shotgun (WGS) entry which is preliminary data.</text>
</comment>
<dbReference type="UniPathway" id="UPA00637"/>
<dbReference type="PIRSF" id="PIRSF006281">
    <property type="entry name" value="MdoG"/>
    <property type="match status" value="1"/>
</dbReference>
<reference evidence="7 8" key="1">
    <citation type="submission" date="2019-08" db="EMBL/GenBank/DDBJ databases">
        <title>Deep-cultivation of Planctomycetes and their phenomic and genomic characterization uncovers novel biology.</title>
        <authorList>
            <person name="Wiegand S."/>
            <person name="Jogler M."/>
            <person name="Boedeker C."/>
            <person name="Pinto D."/>
            <person name="Vollmers J."/>
            <person name="Rivas-Marin E."/>
            <person name="Kohn T."/>
            <person name="Peeters S.H."/>
            <person name="Heuer A."/>
            <person name="Rast P."/>
            <person name="Oberbeckmann S."/>
            <person name="Bunk B."/>
            <person name="Jeske O."/>
            <person name="Meyerdierks A."/>
            <person name="Storesund J.E."/>
            <person name="Kallscheuer N."/>
            <person name="Luecker S."/>
            <person name="Lage O.M."/>
            <person name="Pohl T."/>
            <person name="Merkel B.J."/>
            <person name="Hornburger P."/>
            <person name="Mueller R.-W."/>
            <person name="Bruemmer F."/>
            <person name="Labrenz M."/>
            <person name="Spormann A.M."/>
            <person name="Op Den Camp H."/>
            <person name="Overmann J."/>
            <person name="Amann R."/>
            <person name="Jetten M.S.M."/>
            <person name="Mascher T."/>
            <person name="Medema M.H."/>
            <person name="Devos D.P."/>
            <person name="Kaster A.-K."/>
            <person name="Ovreas L."/>
            <person name="Rohde M."/>
            <person name="Galperin M.Y."/>
            <person name="Jogler C."/>
        </authorList>
    </citation>
    <scope>NUCLEOTIDE SEQUENCE [LARGE SCALE GENOMIC DNA]</scope>
    <source>
        <strain evidence="7 8">LF1</strain>
    </source>
</reference>
<dbReference type="InterPro" id="IPR007444">
    <property type="entry name" value="Glucan_biosyn_MdoG_C"/>
</dbReference>
<sequence precursor="true">MLRVLISCWILAWMISADQASADAPDVAPAIQSYTDVHNFDQLCVLAKALSKKPVAPTPPLPEPLASWNYDDYIKTSFKSQRATWFNQQLPFWLETFHRGFVQVDFVDLFTLIPASDGAPVCQRIKFSKRDFNYAPPLDAASIPDAGHAGVKIVGRFPGQTDAEEVLSFLGSSYFRARSADCVYGASVRGLAINIAMNQAEEFPDFRAFWIRMPSRDDDELTVLAHMDSASVSGAYQFRLKPGNEITRVHVDAKLYFRSDPEKLGIAPITSMWMWGDGLKRPPKDARPSVHDSDGLLVRSAKQRWTWRAFARQSYPSVTSIGVDQLLGFGMIQRDREFLHYDDHNARYDKRPSVWVTPDQPWSGGNIELLELPGAHEGVDNLGAYWVPDKIPGPEDVVSLGYTIDFFAGDPSEHNVLAKAIELSVDRSKVAPSVEVKVRFAGPALRVLPESSPPRIQSELVRGSMSEPVLTRSESGDWTVTAKVTPSEEAPVELKWQLFSGTEPVSENFQYLLPPTEPEFVYPAVYTRQE</sequence>
<dbReference type="InterPro" id="IPR014756">
    <property type="entry name" value="Ig_E-set"/>
</dbReference>
<feature type="domain" description="Glucan biosynthesis periplasmic MdoG C-terminal" evidence="6">
    <location>
        <begin position="39"/>
        <end position="512"/>
    </location>
</feature>
<dbReference type="PANTHER" id="PTHR30504">
    <property type="entry name" value="GLUCANS BIOSYNTHESIS PROTEIN"/>
    <property type="match status" value="1"/>
</dbReference>
<dbReference type="AlphaFoldDB" id="A0A5B1CKF9"/>
<dbReference type="InterPro" id="IPR014718">
    <property type="entry name" value="GH-type_carb-bd"/>
</dbReference>
<dbReference type="OrthoDB" id="335750at2"/>
<evidence type="ECO:0000256" key="1">
    <source>
        <dbReference type="ARBA" id="ARBA00004418"/>
    </source>
</evidence>
<evidence type="ECO:0000259" key="6">
    <source>
        <dbReference type="Pfam" id="PF04349"/>
    </source>
</evidence>
<dbReference type="Proteomes" id="UP000322699">
    <property type="component" value="Unassembled WGS sequence"/>
</dbReference>
<dbReference type="Pfam" id="PF04349">
    <property type="entry name" value="MdoG"/>
    <property type="match status" value="1"/>
</dbReference>
<keyword evidence="4" id="KW-0574">Periplasm</keyword>
<feature type="signal peptide" evidence="5">
    <location>
        <begin position="1"/>
        <end position="22"/>
    </location>
</feature>
<keyword evidence="5" id="KW-0732">Signal</keyword>
<feature type="chain" id="PRO_5023017072" evidence="5">
    <location>
        <begin position="23"/>
        <end position="530"/>
    </location>
</feature>
<dbReference type="Gene3D" id="2.70.98.10">
    <property type="match status" value="1"/>
</dbReference>
<comment type="subcellular location">
    <subcellularLocation>
        <location evidence="1">Periplasm</location>
    </subcellularLocation>
</comment>
<dbReference type="InterPro" id="IPR014438">
    <property type="entry name" value="Glucan_biosyn_MdoG/MdoD"/>
</dbReference>
<dbReference type="GO" id="GO:0003824">
    <property type="term" value="F:catalytic activity"/>
    <property type="evidence" value="ECO:0007669"/>
    <property type="project" value="InterPro"/>
</dbReference>
<dbReference type="PANTHER" id="PTHR30504:SF2">
    <property type="entry name" value="GLUCANS BIOSYNTHESIS PROTEIN G"/>
    <property type="match status" value="1"/>
</dbReference>
<evidence type="ECO:0000256" key="2">
    <source>
        <dbReference type="ARBA" id="ARBA00005001"/>
    </source>
</evidence>
<keyword evidence="8" id="KW-1185">Reference proteome</keyword>
<dbReference type="Gene3D" id="2.60.40.10">
    <property type="entry name" value="Immunoglobulins"/>
    <property type="match status" value="1"/>
</dbReference>
<evidence type="ECO:0000256" key="4">
    <source>
        <dbReference type="ARBA" id="ARBA00022764"/>
    </source>
</evidence>
<comment type="similarity">
    <text evidence="3">Belongs to the OpgD/OpgG family.</text>
</comment>
<dbReference type="GO" id="GO:0051274">
    <property type="term" value="P:beta-glucan biosynthetic process"/>
    <property type="evidence" value="ECO:0007669"/>
    <property type="project" value="TreeGrafter"/>
</dbReference>
<dbReference type="InterPro" id="IPR011013">
    <property type="entry name" value="Gal_mutarotase_sf_dom"/>
</dbReference>
<evidence type="ECO:0000313" key="8">
    <source>
        <dbReference type="Proteomes" id="UP000322699"/>
    </source>
</evidence>
<name>A0A5B1CKF9_9BACT</name>
<dbReference type="SUPFAM" id="SSF74650">
    <property type="entry name" value="Galactose mutarotase-like"/>
    <property type="match status" value="1"/>
</dbReference>
<dbReference type="SUPFAM" id="SSF81296">
    <property type="entry name" value="E set domains"/>
    <property type="match status" value="1"/>
</dbReference>
<evidence type="ECO:0000256" key="3">
    <source>
        <dbReference type="ARBA" id="ARBA00009284"/>
    </source>
</evidence>
<evidence type="ECO:0000256" key="5">
    <source>
        <dbReference type="SAM" id="SignalP"/>
    </source>
</evidence>
<dbReference type="EMBL" id="VRLW01000001">
    <property type="protein sequence ID" value="KAA1261046.1"/>
    <property type="molecule type" value="Genomic_DNA"/>
</dbReference>
<evidence type="ECO:0000313" key="7">
    <source>
        <dbReference type="EMBL" id="KAA1261046.1"/>
    </source>
</evidence>
<dbReference type="GO" id="GO:0030288">
    <property type="term" value="C:outer membrane-bounded periplasmic space"/>
    <property type="evidence" value="ECO:0007669"/>
    <property type="project" value="TreeGrafter"/>
</dbReference>
<accession>A0A5B1CKF9</accession>